<protein>
    <submittedName>
        <fullName evidence="2">Uncharacterized protein</fullName>
    </submittedName>
</protein>
<accession>A0A9X9PWZ9</accession>
<dbReference type="EMBL" id="CYRY02006045">
    <property type="protein sequence ID" value="VCW70570.1"/>
    <property type="molecule type" value="Genomic_DNA"/>
</dbReference>
<feature type="region of interest" description="Disordered" evidence="1">
    <location>
        <begin position="100"/>
        <end position="122"/>
    </location>
</feature>
<feature type="region of interest" description="Disordered" evidence="1">
    <location>
        <begin position="24"/>
        <end position="55"/>
    </location>
</feature>
<evidence type="ECO:0000313" key="2">
    <source>
        <dbReference type="EMBL" id="VCW70570.1"/>
    </source>
</evidence>
<organism evidence="2 3">
    <name type="scientific">Gulo gulo</name>
    <name type="common">Wolverine</name>
    <name type="synonym">Gluton</name>
    <dbReference type="NCBI Taxonomy" id="48420"/>
    <lineage>
        <taxon>Eukaryota</taxon>
        <taxon>Metazoa</taxon>
        <taxon>Chordata</taxon>
        <taxon>Craniata</taxon>
        <taxon>Vertebrata</taxon>
        <taxon>Euteleostomi</taxon>
        <taxon>Mammalia</taxon>
        <taxon>Eutheria</taxon>
        <taxon>Laurasiatheria</taxon>
        <taxon>Carnivora</taxon>
        <taxon>Caniformia</taxon>
        <taxon>Musteloidea</taxon>
        <taxon>Mustelidae</taxon>
        <taxon>Guloninae</taxon>
        <taxon>Gulo</taxon>
    </lineage>
</organism>
<name>A0A9X9PWZ9_GULGU</name>
<evidence type="ECO:0000256" key="1">
    <source>
        <dbReference type="SAM" id="MobiDB-lite"/>
    </source>
</evidence>
<comment type="caution">
    <text evidence="2">The sequence shown here is derived from an EMBL/GenBank/DDBJ whole genome shotgun (WGS) entry which is preliminary data.</text>
</comment>
<keyword evidence="3" id="KW-1185">Reference proteome</keyword>
<proteinExistence type="predicted"/>
<dbReference type="AlphaFoldDB" id="A0A9X9PWZ9"/>
<dbReference type="Proteomes" id="UP000269945">
    <property type="component" value="Unassembled WGS sequence"/>
</dbReference>
<gene>
    <name evidence="2" type="ORF">BN2614_LOCUS2</name>
</gene>
<feature type="non-terminal residue" evidence="2">
    <location>
        <position position="1"/>
    </location>
</feature>
<evidence type="ECO:0000313" key="3">
    <source>
        <dbReference type="Proteomes" id="UP000269945"/>
    </source>
</evidence>
<reference evidence="2 3" key="1">
    <citation type="submission" date="2018-10" db="EMBL/GenBank/DDBJ databases">
        <authorList>
            <person name="Ekblom R."/>
            <person name="Jareborg N."/>
        </authorList>
    </citation>
    <scope>NUCLEOTIDE SEQUENCE [LARGE SCALE GENOMIC DNA]</scope>
    <source>
        <tissue evidence="2">Muscle</tissue>
    </source>
</reference>
<sequence>WHADHPPPSPCPFPNSLGGVLIRPPWGPAQPRLLGPQGQLVSGHPSSPHPLLGTQGRVPGPLVFAFPSTALPGRVEGGLALGAGSCGCRTNLHLLWDPGCPPERPRGPDQPALHRMAAQSLA</sequence>